<feature type="compositionally biased region" description="Low complexity" evidence="1">
    <location>
        <begin position="87"/>
        <end position="115"/>
    </location>
</feature>
<organism evidence="2 3">
    <name type="scientific">Trichogramma brassicae</name>
    <dbReference type="NCBI Taxonomy" id="86971"/>
    <lineage>
        <taxon>Eukaryota</taxon>
        <taxon>Metazoa</taxon>
        <taxon>Ecdysozoa</taxon>
        <taxon>Arthropoda</taxon>
        <taxon>Hexapoda</taxon>
        <taxon>Insecta</taxon>
        <taxon>Pterygota</taxon>
        <taxon>Neoptera</taxon>
        <taxon>Endopterygota</taxon>
        <taxon>Hymenoptera</taxon>
        <taxon>Apocrita</taxon>
        <taxon>Proctotrupomorpha</taxon>
        <taxon>Chalcidoidea</taxon>
        <taxon>Trichogrammatidae</taxon>
        <taxon>Trichogramma</taxon>
    </lineage>
</organism>
<evidence type="ECO:0000313" key="2">
    <source>
        <dbReference type="EMBL" id="CAB0035924.1"/>
    </source>
</evidence>
<feature type="compositionally biased region" description="Polar residues" evidence="1">
    <location>
        <begin position="1"/>
        <end position="11"/>
    </location>
</feature>
<feature type="region of interest" description="Disordered" evidence="1">
    <location>
        <begin position="87"/>
        <end position="151"/>
    </location>
</feature>
<evidence type="ECO:0000256" key="1">
    <source>
        <dbReference type="SAM" id="MobiDB-lite"/>
    </source>
</evidence>
<dbReference type="OrthoDB" id="47923at2759"/>
<dbReference type="EMBL" id="CADCXV010000804">
    <property type="protein sequence ID" value="CAB0035924.1"/>
    <property type="molecule type" value="Genomic_DNA"/>
</dbReference>
<keyword evidence="3" id="KW-1185">Reference proteome</keyword>
<gene>
    <name evidence="2" type="ORF">TBRA_LOCUS7807</name>
</gene>
<accession>A0A6H5IJM4</accession>
<feature type="compositionally biased region" description="Low complexity" evidence="1">
    <location>
        <begin position="126"/>
        <end position="136"/>
    </location>
</feature>
<reference evidence="2 3" key="1">
    <citation type="submission" date="2020-02" db="EMBL/GenBank/DDBJ databases">
        <authorList>
            <person name="Ferguson B K."/>
        </authorList>
    </citation>
    <scope>NUCLEOTIDE SEQUENCE [LARGE SCALE GENOMIC DNA]</scope>
</reference>
<evidence type="ECO:0000313" key="3">
    <source>
        <dbReference type="Proteomes" id="UP000479190"/>
    </source>
</evidence>
<feature type="region of interest" description="Disordered" evidence="1">
    <location>
        <begin position="1"/>
        <end position="60"/>
    </location>
</feature>
<proteinExistence type="predicted"/>
<dbReference type="Proteomes" id="UP000479190">
    <property type="component" value="Unassembled WGS sequence"/>
</dbReference>
<protein>
    <submittedName>
        <fullName evidence="2">Uncharacterized protein</fullName>
    </submittedName>
</protein>
<dbReference type="AlphaFoldDB" id="A0A6H5IJM4"/>
<name>A0A6H5IJM4_9HYME</name>
<sequence>MFSGLTSQVSSWMGKKEDGSEDPASAAADPNLAGGAGDGTEATDPLAAGSSPTKGSSKLEMLAGVKSQVASSMSGWLSGGIPGLNRAGATTEAGDTAAATDADATQATTQAQATASNENVKDDDASSATGGADSVGPGSLTGTPTEDKDGQQPFGAGLGWINCLRAVRAILWHDEVPFNLYELVWQSISILLSTHDDVYAGPRCHEETWEPEEEGICPICHRLFSKPPPPAGPWFLAGPWD</sequence>